<evidence type="ECO:0000313" key="3">
    <source>
        <dbReference type="Proteomes" id="UP001465976"/>
    </source>
</evidence>
<comment type="caution">
    <text evidence="2">The sequence shown here is derived from an EMBL/GenBank/DDBJ whole genome shotgun (WGS) entry which is preliminary data.</text>
</comment>
<feature type="compositionally biased region" description="Low complexity" evidence="1">
    <location>
        <begin position="50"/>
        <end position="61"/>
    </location>
</feature>
<dbReference type="Proteomes" id="UP001465976">
    <property type="component" value="Unassembled WGS sequence"/>
</dbReference>
<feature type="compositionally biased region" description="Pro residues" evidence="1">
    <location>
        <begin position="16"/>
        <end position="25"/>
    </location>
</feature>
<feature type="region of interest" description="Disordered" evidence="1">
    <location>
        <begin position="120"/>
        <end position="145"/>
    </location>
</feature>
<feature type="compositionally biased region" description="Polar residues" evidence="1">
    <location>
        <begin position="40"/>
        <end position="49"/>
    </location>
</feature>
<keyword evidence="3" id="KW-1185">Reference proteome</keyword>
<feature type="compositionally biased region" description="Basic and acidic residues" evidence="1">
    <location>
        <begin position="260"/>
        <end position="274"/>
    </location>
</feature>
<accession>A0ABR3EPP2</accession>
<proteinExistence type="predicted"/>
<gene>
    <name evidence="2" type="ORF">V5O48_017188</name>
</gene>
<evidence type="ECO:0000313" key="2">
    <source>
        <dbReference type="EMBL" id="KAL0564849.1"/>
    </source>
</evidence>
<feature type="region of interest" description="Disordered" evidence="1">
    <location>
        <begin position="212"/>
        <end position="274"/>
    </location>
</feature>
<feature type="compositionally biased region" description="Basic and acidic residues" evidence="1">
    <location>
        <begin position="126"/>
        <end position="137"/>
    </location>
</feature>
<feature type="region of interest" description="Disordered" evidence="1">
    <location>
        <begin position="1"/>
        <end position="63"/>
    </location>
</feature>
<dbReference type="EMBL" id="JBAHYK010002552">
    <property type="protein sequence ID" value="KAL0564849.1"/>
    <property type="molecule type" value="Genomic_DNA"/>
</dbReference>
<feature type="compositionally biased region" description="Polar residues" evidence="1">
    <location>
        <begin position="1"/>
        <end position="10"/>
    </location>
</feature>
<reference evidence="2 3" key="1">
    <citation type="submission" date="2024-02" db="EMBL/GenBank/DDBJ databases">
        <title>A draft genome for the cacao thread blight pathogen Marasmius crinis-equi.</title>
        <authorList>
            <person name="Cohen S.P."/>
            <person name="Baruah I.K."/>
            <person name="Amoako-Attah I."/>
            <person name="Bukari Y."/>
            <person name="Meinhardt L.W."/>
            <person name="Bailey B.A."/>
        </authorList>
    </citation>
    <scope>NUCLEOTIDE SEQUENCE [LARGE SCALE GENOMIC DNA]</scope>
    <source>
        <strain evidence="2 3">GH-76</strain>
    </source>
</reference>
<organism evidence="2 3">
    <name type="scientific">Marasmius crinis-equi</name>
    <dbReference type="NCBI Taxonomy" id="585013"/>
    <lineage>
        <taxon>Eukaryota</taxon>
        <taxon>Fungi</taxon>
        <taxon>Dikarya</taxon>
        <taxon>Basidiomycota</taxon>
        <taxon>Agaricomycotina</taxon>
        <taxon>Agaricomycetes</taxon>
        <taxon>Agaricomycetidae</taxon>
        <taxon>Agaricales</taxon>
        <taxon>Marasmiineae</taxon>
        <taxon>Marasmiaceae</taxon>
        <taxon>Marasmius</taxon>
    </lineage>
</organism>
<name>A0ABR3EPP2_9AGAR</name>
<protein>
    <submittedName>
        <fullName evidence="2">Uncharacterized protein</fullName>
    </submittedName>
</protein>
<sequence>MNSSYKTNPKATEPIASPPTLPPRLPSVRSPRLQARSRSRTFPTPNDVFSTPAPESTATTPAPAPFVIKSSLSLDDPPRFLQSPVRARCRVTADIETLTMRTRRTRRSLRQRQRDRQALLTGMFPKPRDLRGEGEEKYGEEEAEGEGNITIEATTIQIDSPDGIDRDTSPGTGAGLTGLLSLLSWGKGRDTETASVPVHPILRTPTRTIRRRPFELSVPPATPRTPRRFGNGSEDGDQDIPPMPSTPVKGDLAIAVRRKAREEGRRRAEEAGRK</sequence>
<evidence type="ECO:0000256" key="1">
    <source>
        <dbReference type="SAM" id="MobiDB-lite"/>
    </source>
</evidence>